<comment type="caution">
    <text evidence="1">The sequence shown here is derived from an EMBL/GenBank/DDBJ whole genome shotgun (WGS) entry which is preliminary data.</text>
</comment>
<keyword evidence="2" id="KW-1185">Reference proteome</keyword>
<gene>
    <name evidence="1" type="ORF">MRB53_010567</name>
</gene>
<organism evidence="1 2">
    <name type="scientific">Persea americana</name>
    <name type="common">Avocado</name>
    <dbReference type="NCBI Taxonomy" id="3435"/>
    <lineage>
        <taxon>Eukaryota</taxon>
        <taxon>Viridiplantae</taxon>
        <taxon>Streptophyta</taxon>
        <taxon>Embryophyta</taxon>
        <taxon>Tracheophyta</taxon>
        <taxon>Spermatophyta</taxon>
        <taxon>Magnoliopsida</taxon>
        <taxon>Magnoliidae</taxon>
        <taxon>Laurales</taxon>
        <taxon>Lauraceae</taxon>
        <taxon>Persea</taxon>
    </lineage>
</organism>
<evidence type="ECO:0000313" key="1">
    <source>
        <dbReference type="EMBL" id="KAJ8636300.1"/>
    </source>
</evidence>
<dbReference type="EMBL" id="CM056811">
    <property type="protein sequence ID" value="KAJ8636300.1"/>
    <property type="molecule type" value="Genomic_DNA"/>
</dbReference>
<dbReference type="Proteomes" id="UP001234297">
    <property type="component" value="Chromosome 3"/>
</dbReference>
<evidence type="ECO:0000313" key="2">
    <source>
        <dbReference type="Proteomes" id="UP001234297"/>
    </source>
</evidence>
<sequence>MEPKPIDLTENNSQVARASYEKWIKASRLSLMMFKRSIAKNIRGSILANENAKAYLKSVEQQFQASGKALAATLTAKSSSMKYDGSSGIREHIMEIRDIVAANSIL</sequence>
<reference evidence="1 2" key="1">
    <citation type="journal article" date="2022" name="Hortic Res">
        <title>A haplotype resolved chromosomal level avocado genome allows analysis of novel avocado genes.</title>
        <authorList>
            <person name="Nath O."/>
            <person name="Fletcher S.J."/>
            <person name="Hayward A."/>
            <person name="Shaw L.M."/>
            <person name="Masouleh A.K."/>
            <person name="Furtado A."/>
            <person name="Henry R.J."/>
            <person name="Mitter N."/>
        </authorList>
    </citation>
    <scope>NUCLEOTIDE SEQUENCE [LARGE SCALE GENOMIC DNA]</scope>
    <source>
        <strain evidence="2">cv. Hass</strain>
    </source>
</reference>
<protein>
    <submittedName>
        <fullName evidence="1">Uncharacterized protein</fullName>
    </submittedName>
</protein>
<proteinExistence type="predicted"/>
<name>A0ACC2LS69_PERAE</name>
<accession>A0ACC2LS69</accession>